<comment type="caution">
    <text evidence="2">The sequence shown here is derived from an EMBL/GenBank/DDBJ whole genome shotgun (WGS) entry which is preliminary data.</text>
</comment>
<name>K6X2N3_9ACTN</name>
<evidence type="ECO:0000313" key="2">
    <source>
        <dbReference type="EMBL" id="GAB93069.1"/>
    </source>
</evidence>
<dbReference type="STRING" id="1108045.GORHZ_205_00110"/>
<organism evidence="2 3">
    <name type="scientific">Gordonia rhizosphera NBRC 16068</name>
    <dbReference type="NCBI Taxonomy" id="1108045"/>
    <lineage>
        <taxon>Bacteria</taxon>
        <taxon>Bacillati</taxon>
        <taxon>Actinomycetota</taxon>
        <taxon>Actinomycetes</taxon>
        <taxon>Mycobacteriales</taxon>
        <taxon>Gordoniaceae</taxon>
        <taxon>Gordonia</taxon>
    </lineage>
</organism>
<protein>
    <recommendedName>
        <fullName evidence="4">Acyltransferase</fullName>
    </recommendedName>
</protein>
<dbReference type="eggNOG" id="COG3594">
    <property type="taxonomic scope" value="Bacteria"/>
</dbReference>
<proteinExistence type="predicted"/>
<keyword evidence="1" id="KW-0472">Membrane</keyword>
<sequence>MALITPTAARVLRRPRLWKPLVALNAVAITVFLWHMTAYLIVVTIFEGLGRRLQTEPSTDWWAQRWFWLLAPLAVLVVVVAVFAPVERMSRRSSRRSH</sequence>
<dbReference type="AlphaFoldDB" id="K6X2N3"/>
<accession>K6X2N3</accession>
<evidence type="ECO:0000313" key="3">
    <source>
        <dbReference type="Proteomes" id="UP000008363"/>
    </source>
</evidence>
<keyword evidence="3" id="KW-1185">Reference proteome</keyword>
<feature type="transmembrane region" description="Helical" evidence="1">
    <location>
        <begin position="21"/>
        <end position="46"/>
    </location>
</feature>
<keyword evidence="1" id="KW-1133">Transmembrane helix</keyword>
<dbReference type="Proteomes" id="UP000008363">
    <property type="component" value="Unassembled WGS sequence"/>
</dbReference>
<keyword evidence="1" id="KW-0812">Transmembrane</keyword>
<evidence type="ECO:0008006" key="4">
    <source>
        <dbReference type="Google" id="ProtNLM"/>
    </source>
</evidence>
<gene>
    <name evidence="2" type="ORF">GORHZ_205_00110</name>
</gene>
<evidence type="ECO:0000256" key="1">
    <source>
        <dbReference type="SAM" id="Phobius"/>
    </source>
</evidence>
<feature type="transmembrane region" description="Helical" evidence="1">
    <location>
        <begin position="66"/>
        <end position="86"/>
    </location>
</feature>
<reference evidence="2 3" key="1">
    <citation type="submission" date="2012-08" db="EMBL/GenBank/DDBJ databases">
        <title>Whole genome shotgun sequence of Gordonia rhizosphera NBRC 16068.</title>
        <authorList>
            <person name="Takarada H."/>
            <person name="Isaki S."/>
            <person name="Hosoyama A."/>
            <person name="Tsuchikane K."/>
            <person name="Katsumata H."/>
            <person name="Baba S."/>
            <person name="Ohji S."/>
            <person name="Yamazaki S."/>
            <person name="Fujita N."/>
        </authorList>
    </citation>
    <scope>NUCLEOTIDE SEQUENCE [LARGE SCALE GENOMIC DNA]</scope>
    <source>
        <strain evidence="2 3">NBRC 16068</strain>
    </source>
</reference>
<dbReference type="EMBL" id="BAHC01000205">
    <property type="protein sequence ID" value="GAB93069.1"/>
    <property type="molecule type" value="Genomic_DNA"/>
</dbReference>